<name>A0A386HQ65_9BACT</name>
<evidence type="ECO:0000313" key="7">
    <source>
        <dbReference type="EMBL" id="AYD48088.1"/>
    </source>
</evidence>
<accession>A0A386HQ65</accession>
<dbReference type="SUPFAM" id="SSF88659">
    <property type="entry name" value="Sigma3 and sigma4 domains of RNA polymerase sigma factors"/>
    <property type="match status" value="1"/>
</dbReference>
<dbReference type="EMBL" id="CP032489">
    <property type="protein sequence ID" value="AYD48088.1"/>
    <property type="molecule type" value="Genomic_DNA"/>
</dbReference>
<dbReference type="Gene3D" id="1.10.1740.10">
    <property type="match status" value="1"/>
</dbReference>
<dbReference type="PANTHER" id="PTHR43133:SF46">
    <property type="entry name" value="RNA POLYMERASE SIGMA-70 FACTOR ECF SUBFAMILY"/>
    <property type="match status" value="1"/>
</dbReference>
<sequence length="198" mass="23605">MQEFQLYSNEQLFELLRCSDERAFTEIFFRYDKRIYKFIFKMVKDDNIATDITQEVFIKIWKKRELLVDIHNAEAYIFTIASNLTLNQIKKSLREAHIKEMLQTIQRQNNAYNADNTLLLHDSEALILDIVEALPPQQKRIYQLSREQGLNYNEISSTMKISSNTVRNHLVKALHTIRTRIEKQDQIILFLIFILSLY</sequence>
<dbReference type="PANTHER" id="PTHR43133">
    <property type="entry name" value="RNA POLYMERASE ECF-TYPE SIGMA FACTO"/>
    <property type="match status" value="1"/>
</dbReference>
<evidence type="ECO:0000313" key="8">
    <source>
        <dbReference type="Proteomes" id="UP000266118"/>
    </source>
</evidence>
<keyword evidence="3" id="KW-0731">Sigma factor</keyword>
<dbReference type="Gene3D" id="1.10.10.10">
    <property type="entry name" value="Winged helix-like DNA-binding domain superfamily/Winged helix DNA-binding domain"/>
    <property type="match status" value="1"/>
</dbReference>
<feature type="domain" description="RNA polymerase sigma-70 region 2" evidence="5">
    <location>
        <begin position="30"/>
        <end position="92"/>
    </location>
</feature>
<dbReference type="GO" id="GO:0003677">
    <property type="term" value="F:DNA binding"/>
    <property type="evidence" value="ECO:0007669"/>
    <property type="project" value="InterPro"/>
</dbReference>
<dbReference type="InterPro" id="IPR014284">
    <property type="entry name" value="RNA_pol_sigma-70_dom"/>
</dbReference>
<dbReference type="InterPro" id="IPR039425">
    <property type="entry name" value="RNA_pol_sigma-70-like"/>
</dbReference>
<keyword evidence="4" id="KW-0804">Transcription</keyword>
<evidence type="ECO:0000259" key="5">
    <source>
        <dbReference type="Pfam" id="PF04542"/>
    </source>
</evidence>
<dbReference type="InterPro" id="IPR014327">
    <property type="entry name" value="RNA_pol_sigma70_bacteroid"/>
</dbReference>
<dbReference type="Pfam" id="PF08281">
    <property type="entry name" value="Sigma70_r4_2"/>
    <property type="match status" value="1"/>
</dbReference>
<dbReference type="InterPro" id="IPR013249">
    <property type="entry name" value="RNA_pol_sigma70_r4_t2"/>
</dbReference>
<dbReference type="Pfam" id="PF04542">
    <property type="entry name" value="Sigma70_r2"/>
    <property type="match status" value="1"/>
</dbReference>
<reference evidence="7 8" key="1">
    <citation type="submission" date="2018-09" db="EMBL/GenBank/DDBJ databases">
        <title>Arachidicoccus sp. nov., a bacterium isolated from soil.</title>
        <authorList>
            <person name="Weon H.-Y."/>
            <person name="Kwon S.-W."/>
            <person name="Lee S.A."/>
        </authorList>
    </citation>
    <scope>NUCLEOTIDE SEQUENCE [LARGE SCALE GENOMIC DNA]</scope>
    <source>
        <strain evidence="7 8">KIS59-12</strain>
    </source>
</reference>
<keyword evidence="2" id="KW-0805">Transcription regulation</keyword>
<comment type="similarity">
    <text evidence="1">Belongs to the sigma-70 factor family. ECF subfamily.</text>
</comment>
<evidence type="ECO:0000259" key="6">
    <source>
        <dbReference type="Pfam" id="PF08281"/>
    </source>
</evidence>
<gene>
    <name evidence="7" type="ORF">D6B99_11090</name>
</gene>
<dbReference type="OrthoDB" id="799938at2"/>
<dbReference type="InterPro" id="IPR013324">
    <property type="entry name" value="RNA_pol_sigma_r3/r4-like"/>
</dbReference>
<evidence type="ECO:0000256" key="2">
    <source>
        <dbReference type="ARBA" id="ARBA00023015"/>
    </source>
</evidence>
<dbReference type="NCBIfam" id="TIGR02985">
    <property type="entry name" value="Sig70_bacteroi1"/>
    <property type="match status" value="1"/>
</dbReference>
<evidence type="ECO:0000256" key="3">
    <source>
        <dbReference type="ARBA" id="ARBA00023082"/>
    </source>
</evidence>
<dbReference type="InterPro" id="IPR013325">
    <property type="entry name" value="RNA_pol_sigma_r2"/>
</dbReference>
<proteinExistence type="inferred from homology"/>
<dbReference type="GO" id="GO:0006352">
    <property type="term" value="P:DNA-templated transcription initiation"/>
    <property type="evidence" value="ECO:0007669"/>
    <property type="project" value="InterPro"/>
</dbReference>
<dbReference type="InterPro" id="IPR007627">
    <property type="entry name" value="RNA_pol_sigma70_r2"/>
</dbReference>
<dbReference type="InterPro" id="IPR036388">
    <property type="entry name" value="WH-like_DNA-bd_sf"/>
</dbReference>
<dbReference type="AlphaFoldDB" id="A0A386HQ65"/>
<feature type="domain" description="RNA polymerase sigma factor 70 region 4 type 2" evidence="6">
    <location>
        <begin position="126"/>
        <end position="174"/>
    </location>
</feature>
<evidence type="ECO:0000256" key="4">
    <source>
        <dbReference type="ARBA" id="ARBA00023163"/>
    </source>
</evidence>
<dbReference type="KEGG" id="ark:D6B99_11090"/>
<organism evidence="7 8">
    <name type="scientific">Arachidicoccus soli</name>
    <dbReference type="NCBI Taxonomy" id="2341117"/>
    <lineage>
        <taxon>Bacteria</taxon>
        <taxon>Pseudomonadati</taxon>
        <taxon>Bacteroidota</taxon>
        <taxon>Chitinophagia</taxon>
        <taxon>Chitinophagales</taxon>
        <taxon>Chitinophagaceae</taxon>
        <taxon>Arachidicoccus</taxon>
    </lineage>
</organism>
<keyword evidence="8" id="KW-1185">Reference proteome</keyword>
<dbReference type="SUPFAM" id="SSF88946">
    <property type="entry name" value="Sigma2 domain of RNA polymerase sigma factors"/>
    <property type="match status" value="1"/>
</dbReference>
<dbReference type="NCBIfam" id="TIGR02937">
    <property type="entry name" value="sigma70-ECF"/>
    <property type="match status" value="1"/>
</dbReference>
<protein>
    <submittedName>
        <fullName evidence="7">RNA polymerase sigma-70 factor</fullName>
    </submittedName>
</protein>
<dbReference type="RefSeq" id="WP_119988264.1">
    <property type="nucleotide sequence ID" value="NZ_CP032489.1"/>
</dbReference>
<dbReference type="GO" id="GO:0016987">
    <property type="term" value="F:sigma factor activity"/>
    <property type="evidence" value="ECO:0007669"/>
    <property type="project" value="UniProtKB-KW"/>
</dbReference>
<evidence type="ECO:0000256" key="1">
    <source>
        <dbReference type="ARBA" id="ARBA00010641"/>
    </source>
</evidence>
<dbReference type="Proteomes" id="UP000266118">
    <property type="component" value="Chromosome"/>
</dbReference>